<name>A0A8K0CD25_IGNLU</name>
<evidence type="ECO:0000256" key="1">
    <source>
        <dbReference type="SAM" id="MobiDB-lite"/>
    </source>
</evidence>
<feature type="region of interest" description="Disordered" evidence="1">
    <location>
        <begin position="1"/>
        <end position="56"/>
    </location>
</feature>
<comment type="caution">
    <text evidence="2">The sequence shown here is derived from an EMBL/GenBank/DDBJ whole genome shotgun (WGS) entry which is preliminary data.</text>
</comment>
<evidence type="ECO:0000313" key="3">
    <source>
        <dbReference type="Proteomes" id="UP000801492"/>
    </source>
</evidence>
<sequence>MAPGGSEAAKPSKTLSREKIGLFHTNLNQPESELSKSTPEPSGVNSSEASAAQNQEEVEVVQVLDTDDLLRPIIDSTNLSASHASAAIAEIDFDGNDIGKWHGNIDPNIRFLLIQRGPEVVQHINTDFTKEPTISRSVQSDTDAITWKVLSRRQLTSEWFYRTLTNGEKVLRTWMAYSPSKASLFCFCCRLFENAHSPNASKFYPSDEFNTWRKLNPKVSNHESSALHIKFFANGRSSKQDFKKDRLLIKKSKKSSQAK</sequence>
<feature type="compositionally biased region" description="Low complexity" evidence="1">
    <location>
        <begin position="44"/>
        <end position="56"/>
    </location>
</feature>
<proteinExistence type="predicted"/>
<organism evidence="2 3">
    <name type="scientific">Ignelater luminosus</name>
    <name type="common">Cucubano</name>
    <name type="synonym">Pyrophorus luminosus</name>
    <dbReference type="NCBI Taxonomy" id="2038154"/>
    <lineage>
        <taxon>Eukaryota</taxon>
        <taxon>Metazoa</taxon>
        <taxon>Ecdysozoa</taxon>
        <taxon>Arthropoda</taxon>
        <taxon>Hexapoda</taxon>
        <taxon>Insecta</taxon>
        <taxon>Pterygota</taxon>
        <taxon>Neoptera</taxon>
        <taxon>Endopterygota</taxon>
        <taxon>Coleoptera</taxon>
        <taxon>Polyphaga</taxon>
        <taxon>Elateriformia</taxon>
        <taxon>Elateroidea</taxon>
        <taxon>Elateridae</taxon>
        <taxon>Agrypninae</taxon>
        <taxon>Pyrophorini</taxon>
        <taxon>Ignelater</taxon>
    </lineage>
</organism>
<evidence type="ECO:0000313" key="2">
    <source>
        <dbReference type="EMBL" id="KAF2883031.1"/>
    </source>
</evidence>
<protein>
    <recommendedName>
        <fullName evidence="4">TTF-type domain-containing protein</fullName>
    </recommendedName>
</protein>
<dbReference type="EMBL" id="VTPC01090570">
    <property type="protein sequence ID" value="KAF2883031.1"/>
    <property type="molecule type" value="Genomic_DNA"/>
</dbReference>
<gene>
    <name evidence="2" type="ORF">ILUMI_23169</name>
</gene>
<feature type="compositionally biased region" description="Polar residues" evidence="1">
    <location>
        <begin position="25"/>
        <end position="40"/>
    </location>
</feature>
<dbReference type="AlphaFoldDB" id="A0A8K0CD25"/>
<keyword evidence="3" id="KW-1185">Reference proteome</keyword>
<evidence type="ECO:0008006" key="4">
    <source>
        <dbReference type="Google" id="ProtNLM"/>
    </source>
</evidence>
<dbReference type="OrthoDB" id="6613179at2759"/>
<dbReference type="Proteomes" id="UP000801492">
    <property type="component" value="Unassembled WGS sequence"/>
</dbReference>
<accession>A0A8K0CD25</accession>
<reference evidence="2" key="1">
    <citation type="submission" date="2019-08" db="EMBL/GenBank/DDBJ databases">
        <title>The genome of the North American firefly Photinus pyralis.</title>
        <authorList>
            <consortium name="Photinus pyralis genome working group"/>
            <person name="Fallon T.R."/>
            <person name="Sander Lower S.E."/>
            <person name="Weng J.-K."/>
        </authorList>
    </citation>
    <scope>NUCLEOTIDE SEQUENCE</scope>
    <source>
        <strain evidence="2">TRF0915ILg1</strain>
        <tissue evidence="2">Whole body</tissue>
    </source>
</reference>